<feature type="transmembrane region" description="Helical" evidence="2">
    <location>
        <begin position="26"/>
        <end position="49"/>
    </location>
</feature>
<dbReference type="Proteomes" id="UP000717515">
    <property type="component" value="Unassembled WGS sequence"/>
</dbReference>
<feature type="compositionally biased region" description="Polar residues" evidence="1">
    <location>
        <begin position="624"/>
        <end position="642"/>
    </location>
</feature>
<evidence type="ECO:0000313" key="4">
    <source>
        <dbReference type="Proteomes" id="UP000717515"/>
    </source>
</evidence>
<evidence type="ECO:0000256" key="1">
    <source>
        <dbReference type="SAM" id="MobiDB-lite"/>
    </source>
</evidence>
<feature type="region of interest" description="Disordered" evidence="1">
    <location>
        <begin position="258"/>
        <end position="297"/>
    </location>
</feature>
<keyword evidence="2" id="KW-1133">Transmembrane helix</keyword>
<evidence type="ECO:0000313" key="3">
    <source>
        <dbReference type="EMBL" id="KAG9321832.1"/>
    </source>
</evidence>
<feature type="region of interest" description="Disordered" evidence="1">
    <location>
        <begin position="610"/>
        <end position="642"/>
    </location>
</feature>
<proteinExistence type="predicted"/>
<comment type="caution">
    <text evidence="3">The sequence shown here is derived from an EMBL/GenBank/DDBJ whole genome shotgun (WGS) entry which is preliminary data.</text>
</comment>
<protein>
    <submittedName>
        <fullName evidence="3">Uncharacterized protein</fullName>
    </submittedName>
</protein>
<gene>
    <name evidence="3" type="ORF">KVV02_007163</name>
</gene>
<evidence type="ECO:0000256" key="2">
    <source>
        <dbReference type="SAM" id="Phobius"/>
    </source>
</evidence>
<feature type="region of interest" description="Disordered" evidence="1">
    <location>
        <begin position="547"/>
        <end position="586"/>
    </location>
</feature>
<accession>A0A9P8CW82</accession>
<keyword evidence="2" id="KW-0472">Membrane</keyword>
<feature type="compositionally biased region" description="Acidic residues" evidence="1">
    <location>
        <begin position="386"/>
        <end position="414"/>
    </location>
</feature>
<feature type="compositionally biased region" description="Low complexity" evidence="1">
    <location>
        <begin position="573"/>
        <end position="586"/>
    </location>
</feature>
<dbReference type="AlphaFoldDB" id="A0A9P8CW82"/>
<organism evidence="3 4">
    <name type="scientific">Mortierella alpina</name>
    <name type="common">Oleaginous fungus</name>
    <name type="synonym">Mortierella renispora</name>
    <dbReference type="NCBI Taxonomy" id="64518"/>
    <lineage>
        <taxon>Eukaryota</taxon>
        <taxon>Fungi</taxon>
        <taxon>Fungi incertae sedis</taxon>
        <taxon>Mucoromycota</taxon>
        <taxon>Mortierellomycotina</taxon>
        <taxon>Mortierellomycetes</taxon>
        <taxon>Mortierellales</taxon>
        <taxon>Mortierellaceae</taxon>
        <taxon>Mortierella</taxon>
    </lineage>
</organism>
<dbReference type="EMBL" id="JAIFTL010000180">
    <property type="protein sequence ID" value="KAG9321832.1"/>
    <property type="molecule type" value="Genomic_DNA"/>
</dbReference>
<feature type="non-terminal residue" evidence="3">
    <location>
        <position position="1"/>
    </location>
</feature>
<name>A0A9P8CW82_MORAP</name>
<reference evidence="3" key="1">
    <citation type="submission" date="2021-07" db="EMBL/GenBank/DDBJ databases">
        <title>Draft genome of Mortierella alpina, strain LL118, isolated from an aspen leaf litter sample.</title>
        <authorList>
            <person name="Yang S."/>
            <person name="Vinatzer B.A."/>
        </authorList>
    </citation>
    <scope>NUCLEOTIDE SEQUENCE</scope>
    <source>
        <strain evidence="3">LL118</strain>
    </source>
</reference>
<dbReference type="InterPro" id="IPR042097">
    <property type="entry name" value="Aminopeptidase_N-like_N_sf"/>
</dbReference>
<sequence length="676" mass="73323">GASRITSRGVAYSRTKPTRKERMQQTVVMVNLIVQSLYFATVLLVTALINGGPRLARSVSVDKMGSGSYLQAITGSPSYVYILARRLYQGNLELPRSQEASDAALAAYYAFRLFQVEAGRVLTPWKSSHPVHIGTSALDLAVQHVFTDIRSHYENAKEKRYKDFPKAKFTLSSITLTEDGLCHLLYGNTASENILKVYVAFTLRNTGILVRTLFGTGEHQGVLLISDEHSKDSRVLRPAFHTDGLTVTLLAHNLAWPKKKKKPDDGDGGGDDTRSSDIKGKGVKRDVEGPRATQRHLRIRRAAALSSSAGSDDDEAHVQELQTATKASRTTFQQEQDVLMQEGPGGASSSSAGVVHSRGAPSGKVAQSVSYSGSSSDHGGEGSGSGDDESDGEDDGDDDGDDDDGDDDEDDGSEFEWGSLEPPVDFDEEEEDVNNLGRFILKDADVAFKNLSRSSTSYPNRNTTRPIGIDPGVNIAAAAVMIDPTNPGKMEARAVWVSRKVLNKPTKYFAQRLQRRRHDKDIAMIESKIPTFSRIVAAAVEMMLKRRPARGPEEQNKEVVSASEVEAQDEHQSSSSAAAVEAPVEAPDAQDADVLANNYTYQPPALQQQQHAFAAPPVEPASTDPASASSQPTMCNKASSNPNRVVLPTNVTPSHYTLSITPDFKEFTFGGQVEIE</sequence>
<dbReference type="Gene3D" id="2.60.40.1730">
    <property type="entry name" value="tricorn interacting facor f3 domain"/>
    <property type="match status" value="1"/>
</dbReference>
<feature type="region of interest" description="Disordered" evidence="1">
    <location>
        <begin position="341"/>
        <end position="430"/>
    </location>
</feature>
<feature type="compositionally biased region" description="Low complexity" evidence="1">
    <location>
        <begin position="347"/>
        <end position="360"/>
    </location>
</feature>
<feature type="compositionally biased region" description="Basic and acidic residues" evidence="1">
    <location>
        <begin position="271"/>
        <end position="289"/>
    </location>
</feature>
<keyword evidence="2" id="KW-0812">Transmembrane</keyword>